<proteinExistence type="predicted"/>
<dbReference type="AlphaFoldDB" id="A0A0A2V332"/>
<dbReference type="GeneID" id="26970229"/>
<name>A0A0A2V332_PARBA</name>
<protein>
    <submittedName>
        <fullName evidence="1">Uncharacterized protein</fullName>
    </submittedName>
</protein>
<dbReference type="RefSeq" id="XP_015703619.1">
    <property type="nucleotide sequence ID" value="XM_015846815.1"/>
</dbReference>
<evidence type="ECO:0000313" key="1">
    <source>
        <dbReference type="EMBL" id="KGQ02156.1"/>
    </source>
</evidence>
<organism evidence="1 2">
    <name type="scientific">Paracoccidioides lutzii (strain ATCC MYA-826 / Pb01)</name>
    <name type="common">Paracoccidioides brasiliensis</name>
    <dbReference type="NCBI Taxonomy" id="502779"/>
    <lineage>
        <taxon>Eukaryota</taxon>
        <taxon>Fungi</taxon>
        <taxon>Dikarya</taxon>
        <taxon>Ascomycota</taxon>
        <taxon>Pezizomycotina</taxon>
        <taxon>Eurotiomycetes</taxon>
        <taxon>Eurotiomycetidae</taxon>
        <taxon>Onygenales</taxon>
        <taxon>Ajellomycetaceae</taxon>
        <taxon>Paracoccidioides</taxon>
    </lineage>
</organism>
<gene>
    <name evidence="1" type="ORF">PAAG_11110</name>
</gene>
<dbReference type="EMBL" id="KN293992">
    <property type="protein sequence ID" value="KGQ02156.1"/>
    <property type="molecule type" value="Genomic_DNA"/>
</dbReference>
<dbReference type="KEGG" id="pbl:PAAG_11110"/>
<reference evidence="1 2" key="1">
    <citation type="journal article" date="2011" name="PLoS Genet.">
        <title>Comparative genomic analysis of human fungal pathogens causing paracoccidioidomycosis.</title>
        <authorList>
            <person name="Desjardins C.A."/>
            <person name="Champion M.D."/>
            <person name="Holder J.W."/>
            <person name="Muszewska A."/>
            <person name="Goldberg J."/>
            <person name="Bailao A.M."/>
            <person name="Brigido M.M."/>
            <person name="Ferreira M.E."/>
            <person name="Garcia A.M."/>
            <person name="Grynberg M."/>
            <person name="Gujja S."/>
            <person name="Heiman D.I."/>
            <person name="Henn M.R."/>
            <person name="Kodira C.D."/>
            <person name="Leon-Narvaez H."/>
            <person name="Longo L.V."/>
            <person name="Ma L.J."/>
            <person name="Malavazi I."/>
            <person name="Matsuo A.L."/>
            <person name="Morais F.V."/>
            <person name="Pereira M."/>
            <person name="Rodriguez-Brito S."/>
            <person name="Sakthikumar S."/>
            <person name="Salem-Izacc S.M."/>
            <person name="Sykes S.M."/>
            <person name="Teixeira M.M."/>
            <person name="Vallejo M.C."/>
            <person name="Walter M.E."/>
            <person name="Yandava C."/>
            <person name="Young S."/>
            <person name="Zeng Q."/>
            <person name="Zucker J."/>
            <person name="Felipe M.S."/>
            <person name="Goldman G.H."/>
            <person name="Haas B.J."/>
            <person name="McEwen J.G."/>
            <person name="Nino-Vega G."/>
            <person name="Puccia R."/>
            <person name="San-Blas G."/>
            <person name="Soares C.M."/>
            <person name="Birren B.W."/>
            <person name="Cuomo C.A."/>
        </authorList>
    </citation>
    <scope>NUCLEOTIDE SEQUENCE [LARGE SCALE GENOMIC DNA]</scope>
    <source>
        <strain evidence="2">ATCC MYA-826 / Pb01</strain>
    </source>
</reference>
<dbReference type="VEuPathDB" id="FungiDB:PAAG_11110"/>
<accession>A0A0A2V332</accession>
<dbReference type="HOGENOM" id="CLU_1917674_0_0_1"/>
<keyword evidence="2" id="KW-1185">Reference proteome</keyword>
<evidence type="ECO:0000313" key="2">
    <source>
        <dbReference type="Proteomes" id="UP000002059"/>
    </source>
</evidence>
<dbReference type="Proteomes" id="UP000002059">
    <property type="component" value="Partially assembled WGS sequence"/>
</dbReference>
<sequence length="132" mass="14998">MSIASLSSPPKFYPHSSSLSEQGHYCGIEWRLPDNLPHPSKSGNARMVKKILGAIMSASTAMCHFDRHEKDFNFFNPSRISLHSAIMLAQSTYRLKDIGQSLRRELLDSSQPRPLQNFKNMAMELEPQGKYM</sequence>